<evidence type="ECO:0000256" key="1">
    <source>
        <dbReference type="SAM" id="MobiDB-lite"/>
    </source>
</evidence>
<dbReference type="Proteomes" id="UP000467841">
    <property type="component" value="Unassembled WGS sequence"/>
</dbReference>
<dbReference type="EMBL" id="CACVBM020001573">
    <property type="protein sequence ID" value="CAA7054389.1"/>
    <property type="molecule type" value="Genomic_DNA"/>
</dbReference>
<dbReference type="OrthoDB" id="1740039at2759"/>
<feature type="region of interest" description="Disordered" evidence="1">
    <location>
        <begin position="80"/>
        <end position="102"/>
    </location>
</feature>
<protein>
    <submittedName>
        <fullName evidence="3">Uncharacterized protein</fullName>
    </submittedName>
</protein>
<keyword evidence="2" id="KW-0472">Membrane</keyword>
<keyword evidence="2" id="KW-0812">Transmembrane</keyword>
<gene>
    <name evidence="3" type="ORF">MERR_LOCUS41625</name>
</gene>
<feature type="transmembrane region" description="Helical" evidence="2">
    <location>
        <begin position="44"/>
        <end position="64"/>
    </location>
</feature>
<name>A0A6D2L327_9BRAS</name>
<evidence type="ECO:0000256" key="2">
    <source>
        <dbReference type="SAM" id="Phobius"/>
    </source>
</evidence>
<comment type="caution">
    <text evidence="3">The sequence shown here is derived from an EMBL/GenBank/DDBJ whole genome shotgun (WGS) entry which is preliminary data.</text>
</comment>
<organism evidence="3 4">
    <name type="scientific">Microthlaspi erraticum</name>
    <dbReference type="NCBI Taxonomy" id="1685480"/>
    <lineage>
        <taxon>Eukaryota</taxon>
        <taxon>Viridiplantae</taxon>
        <taxon>Streptophyta</taxon>
        <taxon>Embryophyta</taxon>
        <taxon>Tracheophyta</taxon>
        <taxon>Spermatophyta</taxon>
        <taxon>Magnoliopsida</taxon>
        <taxon>eudicotyledons</taxon>
        <taxon>Gunneridae</taxon>
        <taxon>Pentapetalae</taxon>
        <taxon>rosids</taxon>
        <taxon>malvids</taxon>
        <taxon>Brassicales</taxon>
        <taxon>Brassicaceae</taxon>
        <taxon>Coluteocarpeae</taxon>
        <taxon>Microthlaspi</taxon>
    </lineage>
</organism>
<proteinExistence type="predicted"/>
<evidence type="ECO:0000313" key="4">
    <source>
        <dbReference type="Proteomes" id="UP000467841"/>
    </source>
</evidence>
<keyword evidence="4" id="KW-1185">Reference proteome</keyword>
<sequence>MLVQDRVAPKPPKSRIKELSVHQHSHRFAEPRNLDFSSWFSDNVYRITVLFLFVVTGAAFFFLYNITDTASLICFQSQSTQSIQSLTRPSPPPNRRFNSKTD</sequence>
<reference evidence="3" key="1">
    <citation type="submission" date="2020-01" db="EMBL/GenBank/DDBJ databases">
        <authorList>
            <person name="Mishra B."/>
        </authorList>
    </citation>
    <scope>NUCLEOTIDE SEQUENCE [LARGE SCALE GENOMIC DNA]</scope>
</reference>
<keyword evidence="2" id="KW-1133">Transmembrane helix</keyword>
<evidence type="ECO:0000313" key="3">
    <source>
        <dbReference type="EMBL" id="CAA7054389.1"/>
    </source>
</evidence>
<accession>A0A6D2L327</accession>
<dbReference type="AlphaFoldDB" id="A0A6D2L327"/>